<reference evidence="2 3" key="1">
    <citation type="submission" date="2018-06" db="EMBL/GenBank/DDBJ databases">
        <title>Genomic Encyclopedia of Type Strains, Phase III (KMG-III): the genomes of soil and plant-associated and newly described type strains.</title>
        <authorList>
            <person name="Whitman W."/>
        </authorList>
    </citation>
    <scope>NUCLEOTIDE SEQUENCE [LARGE SCALE GENOMIC DNA]</scope>
    <source>
        <strain evidence="2 3">CGMCC 4.7090</strain>
    </source>
</reference>
<dbReference type="EMBL" id="QLMJ01000008">
    <property type="protein sequence ID" value="RAK36505.1"/>
    <property type="molecule type" value="Genomic_DNA"/>
</dbReference>
<feature type="transmembrane region" description="Helical" evidence="1">
    <location>
        <begin position="107"/>
        <end position="129"/>
    </location>
</feature>
<comment type="caution">
    <text evidence="2">The sequence shown here is derived from an EMBL/GenBank/DDBJ whole genome shotgun (WGS) entry which is preliminary data.</text>
</comment>
<evidence type="ECO:0000256" key="1">
    <source>
        <dbReference type="SAM" id="Phobius"/>
    </source>
</evidence>
<feature type="transmembrane region" description="Helical" evidence="1">
    <location>
        <begin position="58"/>
        <end position="77"/>
    </location>
</feature>
<evidence type="ECO:0008006" key="4">
    <source>
        <dbReference type="Google" id="ProtNLM"/>
    </source>
</evidence>
<protein>
    <recommendedName>
        <fullName evidence="4">PH (Pleckstrin Homology) domain-containing protein</fullName>
    </recommendedName>
</protein>
<evidence type="ECO:0000313" key="2">
    <source>
        <dbReference type="EMBL" id="RAK36505.1"/>
    </source>
</evidence>
<keyword evidence="3" id="KW-1185">Reference proteome</keyword>
<sequence length="282" mass="30790">MPDDIPNLDTAAAAGGSPWGEDGPSRWPGFSFVLCALLAAIGLVTAVVTAIGGDLPRAAFLVGATIVMGHFAGWFYASRRYPRDINPQIARIDDGTPGVSFRYRTAMYYWTASNSVLMTLALIAIALALLPDSMVIAIVLLLLAAFPVLMAFALLRHAPGRLTLVPAGIYHSSIAFTYFAPWDTVREVGSSEFARTPLIAVAAMPSEATRIVRAAPHAIAGWEQRLFPVLAIQVPWLSSDPVAVYQTLRHYHENPEHRAELSSEAALDRVRQRRFLLRPDNR</sequence>
<feature type="transmembrane region" description="Helical" evidence="1">
    <location>
        <begin position="135"/>
        <end position="155"/>
    </location>
</feature>
<keyword evidence="1" id="KW-0812">Transmembrane</keyword>
<dbReference type="Proteomes" id="UP000249341">
    <property type="component" value="Unassembled WGS sequence"/>
</dbReference>
<dbReference type="RefSeq" id="WP_111650340.1">
    <property type="nucleotide sequence ID" value="NZ_JACHWI010000007.1"/>
</dbReference>
<organism evidence="2 3">
    <name type="scientific">Actinoplanes lutulentus</name>
    <dbReference type="NCBI Taxonomy" id="1287878"/>
    <lineage>
        <taxon>Bacteria</taxon>
        <taxon>Bacillati</taxon>
        <taxon>Actinomycetota</taxon>
        <taxon>Actinomycetes</taxon>
        <taxon>Micromonosporales</taxon>
        <taxon>Micromonosporaceae</taxon>
        <taxon>Actinoplanes</taxon>
    </lineage>
</organism>
<keyword evidence="1" id="KW-0472">Membrane</keyword>
<name>A0A327ZC25_9ACTN</name>
<feature type="transmembrane region" description="Helical" evidence="1">
    <location>
        <begin position="30"/>
        <end position="52"/>
    </location>
</feature>
<proteinExistence type="predicted"/>
<dbReference type="OrthoDB" id="3627672at2"/>
<evidence type="ECO:0000313" key="3">
    <source>
        <dbReference type="Proteomes" id="UP000249341"/>
    </source>
</evidence>
<accession>A0A327ZC25</accession>
<dbReference type="AlphaFoldDB" id="A0A327ZC25"/>
<keyword evidence="1" id="KW-1133">Transmembrane helix</keyword>
<gene>
    <name evidence="2" type="ORF">B0I29_10894</name>
</gene>